<dbReference type="PANTHER" id="PTHR48099">
    <property type="entry name" value="C-1-TETRAHYDROFOLATE SYNTHASE, CYTOPLASMIC-RELATED"/>
    <property type="match status" value="1"/>
</dbReference>
<evidence type="ECO:0000256" key="5">
    <source>
        <dbReference type="ARBA" id="ARBA00022801"/>
    </source>
</evidence>
<dbReference type="InterPro" id="IPR036291">
    <property type="entry name" value="NAD(P)-bd_dom_sf"/>
</dbReference>
<comment type="function">
    <text evidence="11">Catalyzes the oxidation of 5,10-methylenetetrahydrofolate to 5,10-methenyltetrahydrofolate and then the hydrolysis of 5,10-methenyltetrahydrofolate to 10-formyltetrahydrofolate.</text>
</comment>
<keyword evidence="5 11" id="KW-0378">Hydrolase</keyword>
<organism evidence="14 15">
    <name type="scientific">Piscinibacterium candidicorallinum</name>
    <dbReference type="NCBI Taxonomy" id="1793872"/>
    <lineage>
        <taxon>Bacteria</taxon>
        <taxon>Pseudomonadati</taxon>
        <taxon>Pseudomonadota</taxon>
        <taxon>Betaproteobacteria</taxon>
        <taxon>Burkholderiales</taxon>
        <taxon>Piscinibacterium</taxon>
    </lineage>
</organism>
<evidence type="ECO:0000256" key="4">
    <source>
        <dbReference type="ARBA" id="ARBA00022755"/>
    </source>
</evidence>
<keyword evidence="8 11" id="KW-0368">Histidine biosynthesis</keyword>
<dbReference type="InterPro" id="IPR020631">
    <property type="entry name" value="THF_DH/CycHdrlase_NAD-bd_dom"/>
</dbReference>
<evidence type="ECO:0000256" key="6">
    <source>
        <dbReference type="ARBA" id="ARBA00022857"/>
    </source>
</evidence>
<dbReference type="NCBIfam" id="NF010783">
    <property type="entry name" value="PRK14186.1"/>
    <property type="match status" value="1"/>
</dbReference>
<dbReference type="Pfam" id="PF00763">
    <property type="entry name" value="THF_DHG_CYH"/>
    <property type="match status" value="1"/>
</dbReference>
<dbReference type="CDD" id="cd01080">
    <property type="entry name" value="NAD_bind_m-THF_DH_Cyclohyd"/>
    <property type="match status" value="1"/>
</dbReference>
<evidence type="ECO:0000256" key="9">
    <source>
        <dbReference type="ARBA" id="ARBA00023167"/>
    </source>
</evidence>
<evidence type="ECO:0000256" key="11">
    <source>
        <dbReference type="HAMAP-Rule" id="MF_01576"/>
    </source>
</evidence>
<dbReference type="EC" id="3.5.4.9" evidence="11"/>
<dbReference type="SUPFAM" id="SSF51735">
    <property type="entry name" value="NAD(P)-binding Rossmann-fold domains"/>
    <property type="match status" value="1"/>
</dbReference>
<keyword evidence="2 11" id="KW-0554">One-carbon metabolism</keyword>
<keyword evidence="15" id="KW-1185">Reference proteome</keyword>
<dbReference type="InterPro" id="IPR020867">
    <property type="entry name" value="THF_DH/CycHdrlase_CS"/>
</dbReference>
<feature type="domain" description="Tetrahydrofolate dehydrogenase/cyclohydrolase NAD(P)-binding" evidence="13">
    <location>
        <begin position="140"/>
        <end position="281"/>
    </location>
</feature>
<comment type="subunit">
    <text evidence="11">Homodimer.</text>
</comment>
<feature type="domain" description="Tetrahydrofolate dehydrogenase/cyclohydrolase catalytic" evidence="12">
    <location>
        <begin position="7"/>
        <end position="121"/>
    </location>
</feature>
<keyword evidence="3 11" id="KW-0028">Amino-acid biosynthesis</keyword>
<dbReference type="PANTHER" id="PTHR48099:SF5">
    <property type="entry name" value="C-1-TETRAHYDROFOLATE SYNTHASE, CYTOPLASMIC"/>
    <property type="match status" value="1"/>
</dbReference>
<comment type="caution">
    <text evidence="14">The sequence shown here is derived from an EMBL/GenBank/DDBJ whole genome shotgun (WGS) entry which is preliminary data.</text>
</comment>
<sequence>MSTVRIIDGKAVAQTLRGQIAQRVAKLTAAGRTPGLTVVLVGDDPASQVYVRNKVKSCQEVGMRSDMITLPATSTQAEVEAVLKRLSADPAVDGILLQLPLPKGLDSHKAIECIDPAKDVDGLTMASAGALFDGMPSFIPCTPYGCMKLLESVGCDPKGKHAVVIGRSILVGKPVGMLLLAANATVTFCHSATSNLKEIVRQADIVIAAVGRPKMIGADMIKPGAVVIDVGINRTAEGKLVGDVDFDALLPVAGAITPVPGGVGPMTITMLLENTLHAVERRG</sequence>
<dbReference type="EC" id="1.5.1.5" evidence="11"/>
<comment type="caution">
    <text evidence="11">Lacks conserved residue(s) required for the propagation of feature annotation.</text>
</comment>
<comment type="pathway">
    <text evidence="1 11">One-carbon metabolism; tetrahydrofolate interconversion.</text>
</comment>
<comment type="similarity">
    <text evidence="11">Belongs to the tetrahydrofolate dehydrogenase/cyclohydrolase family.</text>
</comment>
<evidence type="ECO:0000256" key="10">
    <source>
        <dbReference type="ARBA" id="ARBA00023268"/>
    </source>
</evidence>
<evidence type="ECO:0000259" key="12">
    <source>
        <dbReference type="Pfam" id="PF00763"/>
    </source>
</evidence>
<feature type="binding site" evidence="11">
    <location>
        <begin position="166"/>
        <end position="168"/>
    </location>
    <ligand>
        <name>NADP(+)</name>
        <dbReference type="ChEBI" id="CHEBI:58349"/>
    </ligand>
</feature>
<comment type="catalytic activity">
    <reaction evidence="11">
        <text>(6R)-5,10-methylene-5,6,7,8-tetrahydrofolate + NADP(+) = (6R)-5,10-methenyltetrahydrofolate + NADPH</text>
        <dbReference type="Rhea" id="RHEA:22812"/>
        <dbReference type="ChEBI" id="CHEBI:15636"/>
        <dbReference type="ChEBI" id="CHEBI:57455"/>
        <dbReference type="ChEBI" id="CHEBI:57783"/>
        <dbReference type="ChEBI" id="CHEBI:58349"/>
        <dbReference type="EC" id="1.5.1.5"/>
    </reaction>
</comment>
<dbReference type="InterPro" id="IPR020630">
    <property type="entry name" value="THF_DH/CycHdrlase_cat_dom"/>
</dbReference>
<dbReference type="Gene3D" id="3.40.50.10860">
    <property type="entry name" value="Leucine Dehydrogenase, chain A, domain 1"/>
    <property type="match status" value="1"/>
</dbReference>
<proteinExistence type="inferred from homology"/>
<evidence type="ECO:0000256" key="3">
    <source>
        <dbReference type="ARBA" id="ARBA00022605"/>
    </source>
</evidence>
<accession>A0ABV7GY97</accession>
<dbReference type="Proteomes" id="UP001595556">
    <property type="component" value="Unassembled WGS sequence"/>
</dbReference>
<dbReference type="EMBL" id="JBHRTI010000003">
    <property type="protein sequence ID" value="MFC3146643.1"/>
    <property type="molecule type" value="Genomic_DNA"/>
</dbReference>
<dbReference type="HAMAP" id="MF_01576">
    <property type="entry name" value="THF_DHG_CYH"/>
    <property type="match status" value="1"/>
</dbReference>
<evidence type="ECO:0000313" key="15">
    <source>
        <dbReference type="Proteomes" id="UP001595556"/>
    </source>
</evidence>
<dbReference type="Gene3D" id="3.40.50.720">
    <property type="entry name" value="NAD(P)-binding Rossmann-like Domain"/>
    <property type="match status" value="1"/>
</dbReference>
<evidence type="ECO:0000256" key="8">
    <source>
        <dbReference type="ARBA" id="ARBA00023102"/>
    </source>
</evidence>
<gene>
    <name evidence="11 14" type="primary">folD</name>
    <name evidence="14" type="ORF">ACFOEN_03190</name>
</gene>
<evidence type="ECO:0000256" key="7">
    <source>
        <dbReference type="ARBA" id="ARBA00023002"/>
    </source>
</evidence>
<evidence type="ECO:0000256" key="1">
    <source>
        <dbReference type="ARBA" id="ARBA00004777"/>
    </source>
</evidence>
<dbReference type="RefSeq" id="WP_377301020.1">
    <property type="nucleotide sequence ID" value="NZ_CP180191.1"/>
</dbReference>
<dbReference type="Pfam" id="PF02882">
    <property type="entry name" value="THF_DHG_CYH_C"/>
    <property type="match status" value="1"/>
</dbReference>
<evidence type="ECO:0000256" key="2">
    <source>
        <dbReference type="ARBA" id="ARBA00022563"/>
    </source>
</evidence>
<evidence type="ECO:0000313" key="14">
    <source>
        <dbReference type="EMBL" id="MFC3146643.1"/>
    </source>
</evidence>
<reference evidence="15" key="1">
    <citation type="journal article" date="2019" name="Int. J. Syst. Evol. Microbiol.">
        <title>The Global Catalogue of Microorganisms (GCM) 10K type strain sequencing project: providing services to taxonomists for standard genome sequencing and annotation.</title>
        <authorList>
            <consortium name="The Broad Institute Genomics Platform"/>
            <consortium name="The Broad Institute Genome Sequencing Center for Infectious Disease"/>
            <person name="Wu L."/>
            <person name="Ma J."/>
        </authorList>
    </citation>
    <scope>NUCLEOTIDE SEQUENCE [LARGE SCALE GENOMIC DNA]</scope>
    <source>
        <strain evidence="15">KCTC 52168</strain>
    </source>
</reference>
<dbReference type="PROSITE" id="PS00767">
    <property type="entry name" value="THF_DHG_CYH_2"/>
    <property type="match status" value="1"/>
</dbReference>
<comment type="catalytic activity">
    <reaction evidence="11">
        <text>(6R)-5,10-methenyltetrahydrofolate + H2O = (6R)-10-formyltetrahydrofolate + H(+)</text>
        <dbReference type="Rhea" id="RHEA:23700"/>
        <dbReference type="ChEBI" id="CHEBI:15377"/>
        <dbReference type="ChEBI" id="CHEBI:15378"/>
        <dbReference type="ChEBI" id="CHEBI:57455"/>
        <dbReference type="ChEBI" id="CHEBI:195366"/>
        <dbReference type="EC" id="3.5.4.9"/>
    </reaction>
</comment>
<keyword evidence="10 11" id="KW-0511">Multifunctional enzyme</keyword>
<evidence type="ECO:0000259" key="13">
    <source>
        <dbReference type="Pfam" id="PF02882"/>
    </source>
</evidence>
<keyword evidence="6 11" id="KW-0521">NADP</keyword>
<dbReference type="InterPro" id="IPR000672">
    <property type="entry name" value="THF_DH/CycHdrlase"/>
</dbReference>
<keyword evidence="4 11" id="KW-0658">Purine biosynthesis</keyword>
<protein>
    <recommendedName>
        <fullName evidence="11">Bifunctional protein FolD</fullName>
    </recommendedName>
    <domain>
        <recommendedName>
            <fullName evidence="11">Methylenetetrahydrofolate dehydrogenase</fullName>
            <ecNumber evidence="11">1.5.1.5</ecNumber>
        </recommendedName>
    </domain>
    <domain>
        <recommendedName>
            <fullName evidence="11">Methenyltetrahydrofolate cyclohydrolase</fullName>
            <ecNumber evidence="11">3.5.4.9</ecNumber>
        </recommendedName>
    </domain>
</protein>
<dbReference type="PRINTS" id="PR00085">
    <property type="entry name" value="THFDHDRGNASE"/>
</dbReference>
<dbReference type="NCBIfam" id="NF008058">
    <property type="entry name" value="PRK10792.1"/>
    <property type="match status" value="1"/>
</dbReference>
<dbReference type="SUPFAM" id="SSF53223">
    <property type="entry name" value="Aminoacid dehydrogenase-like, N-terminal domain"/>
    <property type="match status" value="1"/>
</dbReference>
<keyword evidence="9 11" id="KW-0486">Methionine biosynthesis</keyword>
<name>A0ABV7GY97_9BURK</name>
<dbReference type="InterPro" id="IPR046346">
    <property type="entry name" value="Aminoacid_DH-like_N_sf"/>
</dbReference>
<feature type="binding site" evidence="11">
    <location>
        <position position="232"/>
    </location>
    <ligand>
        <name>NADP(+)</name>
        <dbReference type="ChEBI" id="CHEBI:58349"/>
    </ligand>
</feature>
<keyword evidence="7 11" id="KW-0560">Oxidoreductase</keyword>